<dbReference type="EMBL" id="BLAL01000183">
    <property type="protein sequence ID" value="GES89057.1"/>
    <property type="molecule type" value="Genomic_DNA"/>
</dbReference>
<dbReference type="Pfam" id="PF00249">
    <property type="entry name" value="Myb_DNA-binding"/>
    <property type="match status" value="1"/>
</dbReference>
<gene>
    <name evidence="4" type="ORF">RCL2_001597500</name>
    <name evidence="3" type="ORF">RclHR1_06850008</name>
</gene>
<dbReference type="SMART" id="SM00717">
    <property type="entry name" value="SANT"/>
    <property type="match status" value="1"/>
</dbReference>
<dbReference type="InterPro" id="IPR001005">
    <property type="entry name" value="SANT/Myb"/>
</dbReference>
<reference evidence="4" key="2">
    <citation type="submission" date="2019-10" db="EMBL/GenBank/DDBJ databases">
        <title>Conservation and host-specific expression of non-tandemly repeated heterogenous ribosome RNA gene in arbuscular mycorrhizal fungi.</title>
        <authorList>
            <person name="Maeda T."/>
            <person name="Kobayashi Y."/>
            <person name="Nakagawa T."/>
            <person name="Ezawa T."/>
            <person name="Yamaguchi K."/>
            <person name="Bino T."/>
            <person name="Nishimoto Y."/>
            <person name="Shigenobu S."/>
            <person name="Kawaguchi M."/>
        </authorList>
    </citation>
    <scope>NUCLEOTIDE SEQUENCE</scope>
    <source>
        <strain evidence="4">HR1</strain>
    </source>
</reference>
<dbReference type="InterPro" id="IPR009057">
    <property type="entry name" value="Homeodomain-like_sf"/>
</dbReference>
<evidence type="ECO:0000259" key="1">
    <source>
        <dbReference type="PROSITE" id="PS50090"/>
    </source>
</evidence>
<keyword evidence="5" id="KW-1185">Reference proteome</keyword>
<dbReference type="OrthoDB" id="2143914at2759"/>
<evidence type="ECO:0000313" key="4">
    <source>
        <dbReference type="EMBL" id="GES89057.1"/>
    </source>
</evidence>
<sequence>MNRPSFIILIRNPWSYIEDGRLITAVGRFGSRNWSRISREVRTRSSTECQARWRQINFNVHVLNRSNRIFDVAGRNLYHIRPHRYALNINQRRSFRLMQTMTNPIQNTMSLNHILTHDRNIRMTLGYILENPVPHYFNNLN</sequence>
<evidence type="ECO:0000313" key="3">
    <source>
        <dbReference type="EMBL" id="GBC06460.1"/>
    </source>
</evidence>
<accession>A0A2Z6SA30</accession>
<name>A0A2Z6SA30_9GLOM</name>
<comment type="caution">
    <text evidence="3">The sequence shown here is derived from an EMBL/GenBank/DDBJ whole genome shotgun (WGS) entry which is preliminary data.</text>
</comment>
<dbReference type="STRING" id="94130.A0A2Z6SA30"/>
<dbReference type="Proteomes" id="UP000247702">
    <property type="component" value="Unassembled WGS sequence"/>
</dbReference>
<evidence type="ECO:0000259" key="2">
    <source>
        <dbReference type="PROSITE" id="PS51294"/>
    </source>
</evidence>
<dbReference type="InterPro" id="IPR017930">
    <property type="entry name" value="Myb_dom"/>
</dbReference>
<dbReference type="PROSITE" id="PS51294">
    <property type="entry name" value="HTH_MYB"/>
    <property type="match status" value="1"/>
</dbReference>
<feature type="domain" description="HTH myb-type" evidence="2">
    <location>
        <begin position="9"/>
        <end position="60"/>
    </location>
</feature>
<organism evidence="3 5">
    <name type="scientific">Rhizophagus clarus</name>
    <dbReference type="NCBI Taxonomy" id="94130"/>
    <lineage>
        <taxon>Eukaryota</taxon>
        <taxon>Fungi</taxon>
        <taxon>Fungi incertae sedis</taxon>
        <taxon>Mucoromycota</taxon>
        <taxon>Glomeromycotina</taxon>
        <taxon>Glomeromycetes</taxon>
        <taxon>Glomerales</taxon>
        <taxon>Glomeraceae</taxon>
        <taxon>Rhizophagus</taxon>
    </lineage>
</organism>
<proteinExistence type="predicted"/>
<reference evidence="3 5" key="1">
    <citation type="submission" date="2017-11" db="EMBL/GenBank/DDBJ databases">
        <title>The genome of Rhizophagus clarus HR1 reveals common genetic basis of auxotrophy among arbuscular mycorrhizal fungi.</title>
        <authorList>
            <person name="Kobayashi Y."/>
        </authorList>
    </citation>
    <scope>NUCLEOTIDE SEQUENCE [LARGE SCALE GENOMIC DNA]</scope>
    <source>
        <strain evidence="3 5">HR1</strain>
    </source>
</reference>
<dbReference type="SUPFAM" id="SSF46689">
    <property type="entry name" value="Homeodomain-like"/>
    <property type="match status" value="1"/>
</dbReference>
<protein>
    <submittedName>
        <fullName evidence="4">Transcription factor MYB1-like</fullName>
    </submittedName>
</protein>
<feature type="domain" description="Myb-like" evidence="1">
    <location>
        <begin position="11"/>
        <end position="57"/>
    </location>
</feature>
<dbReference type="EMBL" id="BEXD01004076">
    <property type="protein sequence ID" value="GBC06460.1"/>
    <property type="molecule type" value="Genomic_DNA"/>
</dbReference>
<evidence type="ECO:0000313" key="5">
    <source>
        <dbReference type="Proteomes" id="UP000247702"/>
    </source>
</evidence>
<dbReference type="Gene3D" id="1.10.10.60">
    <property type="entry name" value="Homeodomain-like"/>
    <property type="match status" value="1"/>
</dbReference>
<dbReference type="PROSITE" id="PS50090">
    <property type="entry name" value="MYB_LIKE"/>
    <property type="match status" value="1"/>
</dbReference>
<dbReference type="Proteomes" id="UP000615446">
    <property type="component" value="Unassembled WGS sequence"/>
</dbReference>
<dbReference type="AlphaFoldDB" id="A0A2Z6SA30"/>
<dbReference type="CDD" id="cd00167">
    <property type="entry name" value="SANT"/>
    <property type="match status" value="1"/>
</dbReference>